<evidence type="ECO:0000259" key="13">
    <source>
        <dbReference type="PROSITE" id="PS50198"/>
    </source>
</evidence>
<keyword evidence="8 12" id="KW-0413">Isomerase</keyword>
<evidence type="ECO:0000256" key="11">
    <source>
        <dbReference type="ARBA" id="ARBA00042775"/>
    </source>
</evidence>
<dbReference type="InterPro" id="IPR023058">
    <property type="entry name" value="PPIase_PpiC_CS"/>
</dbReference>
<protein>
    <recommendedName>
        <fullName evidence="10">Periplasmic chaperone PpiD</fullName>
    </recommendedName>
    <alternativeName>
        <fullName evidence="11">Periplasmic folding chaperone</fullName>
    </alternativeName>
</protein>
<accession>A0ABQ5YS07</accession>
<evidence type="ECO:0000256" key="7">
    <source>
        <dbReference type="ARBA" id="ARBA00023186"/>
    </source>
</evidence>
<keyword evidence="4" id="KW-0812">Transmembrane</keyword>
<comment type="caution">
    <text evidence="14">The sequence shown here is derived from an EMBL/GenBank/DDBJ whole genome shotgun (WGS) entry which is preliminary data.</text>
</comment>
<evidence type="ECO:0000256" key="6">
    <source>
        <dbReference type="ARBA" id="ARBA00023136"/>
    </source>
</evidence>
<dbReference type="SUPFAM" id="SSF109998">
    <property type="entry name" value="Triger factor/SurA peptide-binding domain-like"/>
    <property type="match status" value="1"/>
</dbReference>
<dbReference type="Gene3D" id="1.10.4030.10">
    <property type="entry name" value="Porin chaperone SurA, peptide-binding domain"/>
    <property type="match status" value="1"/>
</dbReference>
<dbReference type="Pfam" id="PF13616">
    <property type="entry name" value="Rotamase_3"/>
    <property type="match status" value="1"/>
</dbReference>
<keyword evidence="15" id="KW-1185">Reference proteome</keyword>
<dbReference type="InterPro" id="IPR000297">
    <property type="entry name" value="PPIase_PpiC"/>
</dbReference>
<evidence type="ECO:0000256" key="8">
    <source>
        <dbReference type="ARBA" id="ARBA00023235"/>
    </source>
</evidence>
<dbReference type="InterPro" id="IPR052029">
    <property type="entry name" value="PpiD_chaperone"/>
</dbReference>
<dbReference type="Proteomes" id="UP001156664">
    <property type="component" value="Unassembled WGS sequence"/>
</dbReference>
<evidence type="ECO:0000313" key="14">
    <source>
        <dbReference type="EMBL" id="GLR26575.1"/>
    </source>
</evidence>
<dbReference type="GO" id="GO:0016853">
    <property type="term" value="F:isomerase activity"/>
    <property type="evidence" value="ECO:0007669"/>
    <property type="project" value="UniProtKB-KW"/>
</dbReference>
<reference evidence="15" key="1">
    <citation type="journal article" date="2019" name="Int. J. Syst. Evol. Microbiol.">
        <title>The Global Catalogue of Microorganisms (GCM) 10K type strain sequencing project: providing services to taxonomists for standard genome sequencing and annotation.</title>
        <authorList>
            <consortium name="The Broad Institute Genomics Platform"/>
            <consortium name="The Broad Institute Genome Sequencing Center for Infectious Disease"/>
            <person name="Wu L."/>
            <person name="Ma J."/>
        </authorList>
    </citation>
    <scope>NUCLEOTIDE SEQUENCE [LARGE SCALE GENOMIC DNA]</scope>
    <source>
        <strain evidence="15">NBRC 105857</strain>
    </source>
</reference>
<dbReference type="Pfam" id="PF13624">
    <property type="entry name" value="SurA_N_3"/>
    <property type="match status" value="1"/>
</dbReference>
<keyword evidence="2" id="KW-1003">Cell membrane</keyword>
<evidence type="ECO:0000313" key="15">
    <source>
        <dbReference type="Proteomes" id="UP001156664"/>
    </source>
</evidence>
<dbReference type="Gene3D" id="3.10.50.40">
    <property type="match status" value="1"/>
</dbReference>
<comment type="subcellular location">
    <subcellularLocation>
        <location evidence="1">Cell inner membrane</location>
        <topology evidence="1">Single-pass type II membrane protein</topology>
        <orientation evidence="1">Periplasmic side</orientation>
    </subcellularLocation>
</comment>
<evidence type="ECO:0000256" key="9">
    <source>
        <dbReference type="ARBA" id="ARBA00038408"/>
    </source>
</evidence>
<keyword evidence="5" id="KW-1133">Transmembrane helix</keyword>
<evidence type="ECO:0000256" key="1">
    <source>
        <dbReference type="ARBA" id="ARBA00004382"/>
    </source>
</evidence>
<evidence type="ECO:0000256" key="4">
    <source>
        <dbReference type="ARBA" id="ARBA00022692"/>
    </source>
</evidence>
<evidence type="ECO:0000256" key="2">
    <source>
        <dbReference type="ARBA" id="ARBA00022475"/>
    </source>
</evidence>
<dbReference type="PROSITE" id="PS50198">
    <property type="entry name" value="PPIC_PPIASE_2"/>
    <property type="match status" value="1"/>
</dbReference>
<dbReference type="EMBL" id="BSOJ01000015">
    <property type="protein sequence ID" value="GLR26575.1"/>
    <property type="molecule type" value="Genomic_DNA"/>
</dbReference>
<dbReference type="PANTHER" id="PTHR47529:SF1">
    <property type="entry name" value="PERIPLASMIC CHAPERONE PPID"/>
    <property type="match status" value="1"/>
</dbReference>
<proteinExistence type="inferred from homology"/>
<evidence type="ECO:0000256" key="12">
    <source>
        <dbReference type="PROSITE-ProRule" id="PRU00278"/>
    </source>
</evidence>
<comment type="similarity">
    <text evidence="9">Belongs to the PpiD chaperone family.</text>
</comment>
<name>A0ABQ5YS07_9BURK</name>
<evidence type="ECO:0000256" key="10">
    <source>
        <dbReference type="ARBA" id="ARBA00040743"/>
    </source>
</evidence>
<evidence type="ECO:0000256" key="5">
    <source>
        <dbReference type="ARBA" id="ARBA00022989"/>
    </source>
</evidence>
<organism evidence="14 15">
    <name type="scientific">Limnobacter litoralis</name>
    <dbReference type="NCBI Taxonomy" id="481366"/>
    <lineage>
        <taxon>Bacteria</taxon>
        <taxon>Pseudomonadati</taxon>
        <taxon>Pseudomonadota</taxon>
        <taxon>Betaproteobacteria</taxon>
        <taxon>Burkholderiales</taxon>
        <taxon>Burkholderiaceae</taxon>
        <taxon>Limnobacter</taxon>
    </lineage>
</organism>
<dbReference type="PROSITE" id="PS01096">
    <property type="entry name" value="PPIC_PPIASE_1"/>
    <property type="match status" value="1"/>
</dbReference>
<sequence>MSVVFNLTWPAHMFDFVRNNQKLMQFLLLLFIAPAFVLLGVNRYEGSGSGPNVLATVGDYKITQAEFDQVKRNRIEEARQRAGANFDPKQFDNPQVNKQLLDTIISEYLLQKDVAKEYLTASDEALRTAILETPAFQKDGKFDMDTYKALLAARGLTPASYDANLRFNMARDQVLNPLFESVFFTKSLRSQIDNAQLAGRVVQTRTIGLDAYLPKVSVTDDEITKYYNDNKSAFETPATADVQYLVLSPADIKAGIEVSDADVQSYYEQNKARFSTPEQRKVRHILLPAEEQGKTPAELKAAAEKVLAEVKANPADFAKLAAKYSSDAGSAKNGGDLGYFGKGDMPAAFEQAMFALKKDQISDLVKTQFGYHILEVTDIRGGDQKPLADVKSGIVSEIKNQKLTVAFASAQETFSEKVYEGGQSFDAVAKQLKLTPVDFKGLTRQPAKDTPKVLADPKLLDELFSDESIKSKNNTKAIQVGDSLVSAHIVSYQAAAPKPLAAVKDTILKQLKQQKAAELASKDADALVAQLNDAKADSASRQAALKDFDAAKTISAIGAKGVPGPVAQAVLDTGASKLPKALVVPQGDKGFTVAWVSAVADAEVVKKDADPQVLNFYNGIADQSYQEALALAAREVLAKRIGVEIKKQF</sequence>
<keyword evidence="6" id="KW-0472">Membrane</keyword>
<feature type="domain" description="PpiC" evidence="13">
    <location>
        <begin position="277"/>
        <end position="378"/>
    </location>
</feature>
<dbReference type="InterPro" id="IPR027304">
    <property type="entry name" value="Trigger_fact/SurA_dom_sf"/>
</dbReference>
<dbReference type="SUPFAM" id="SSF54534">
    <property type="entry name" value="FKBP-like"/>
    <property type="match status" value="1"/>
</dbReference>
<gene>
    <name evidence="14" type="ORF">GCM10007875_16650</name>
</gene>
<evidence type="ECO:0000256" key="3">
    <source>
        <dbReference type="ARBA" id="ARBA00022519"/>
    </source>
</evidence>
<dbReference type="InterPro" id="IPR046357">
    <property type="entry name" value="PPIase_dom_sf"/>
</dbReference>
<dbReference type="PANTHER" id="PTHR47529">
    <property type="entry name" value="PEPTIDYL-PROLYL CIS-TRANS ISOMERASE D"/>
    <property type="match status" value="1"/>
</dbReference>
<keyword evidence="12" id="KW-0697">Rotamase</keyword>
<keyword evidence="3" id="KW-0997">Cell inner membrane</keyword>
<keyword evidence="7" id="KW-0143">Chaperone</keyword>